<protein>
    <recommendedName>
        <fullName evidence="4">Amidase domain-containing protein</fullName>
    </recommendedName>
</protein>
<dbReference type="GO" id="GO:0012505">
    <property type="term" value="C:endomembrane system"/>
    <property type="evidence" value="ECO:0007669"/>
    <property type="project" value="TreeGrafter"/>
</dbReference>
<keyword evidence="3" id="KW-0812">Transmembrane</keyword>
<gene>
    <name evidence="5" type="ORF">HERILL_LOCUS2355</name>
</gene>
<keyword evidence="6" id="KW-1185">Reference proteome</keyword>
<dbReference type="Pfam" id="PF01425">
    <property type="entry name" value="Amidase"/>
    <property type="match status" value="1"/>
</dbReference>
<keyword evidence="3" id="KW-0472">Membrane</keyword>
<dbReference type="EMBL" id="LR899009">
    <property type="protein sequence ID" value="CAD7079122.1"/>
    <property type="molecule type" value="Genomic_DNA"/>
</dbReference>
<dbReference type="OrthoDB" id="6428749at2759"/>
<dbReference type="PANTHER" id="PTHR43372">
    <property type="entry name" value="FATTY-ACID AMIDE HYDROLASE"/>
    <property type="match status" value="1"/>
</dbReference>
<dbReference type="Gene3D" id="3.90.1300.10">
    <property type="entry name" value="Amidase signature (AS) domain"/>
    <property type="match status" value="1"/>
</dbReference>
<evidence type="ECO:0000259" key="4">
    <source>
        <dbReference type="Pfam" id="PF01425"/>
    </source>
</evidence>
<accession>A0A7R8UE95</accession>
<feature type="compositionally biased region" description="Basic residues" evidence="2">
    <location>
        <begin position="57"/>
        <end position="66"/>
    </location>
</feature>
<dbReference type="FunCoup" id="A0A7R8UE95">
    <property type="interactions" value="11"/>
</dbReference>
<evidence type="ECO:0000256" key="1">
    <source>
        <dbReference type="ARBA" id="ARBA00009199"/>
    </source>
</evidence>
<dbReference type="InParanoid" id="A0A7R8UE95"/>
<feature type="domain" description="Amidase" evidence="4">
    <location>
        <begin position="142"/>
        <end position="574"/>
    </location>
</feature>
<dbReference type="InterPro" id="IPR020556">
    <property type="entry name" value="Amidase_CS"/>
</dbReference>
<keyword evidence="3" id="KW-1133">Transmembrane helix</keyword>
<comment type="similarity">
    <text evidence="1">Belongs to the amidase family.</text>
</comment>
<evidence type="ECO:0000313" key="5">
    <source>
        <dbReference type="EMBL" id="CAD7079122.1"/>
    </source>
</evidence>
<name>A0A7R8UE95_HERIL</name>
<dbReference type="Proteomes" id="UP000594454">
    <property type="component" value="Chromosome 1"/>
</dbReference>
<sequence length="594" mass="66035">MIAYLRHTPNLISHLGARLRNVCRGGQCLLANNQAESTIIMSRHHRDKREKSDAEPRHHKKSKRRRNKCRDVMMGILWSVFVNFVGIVHMLVDRLVEMVLERVLPPKQVCPAIVSSDPTIITKSATDLARMIFERRAKSYAVVKAYIDRINEVNGVLNAVIDGPFSEALDEARDIDRKIENGEISDAEFSSKPFLGVPFTTKDSTAVKGKLHTLGLVSRRNTRADEDAECVRLMKEAGAIIIATTSVPEVNKWIETRNLVIGNTNNPYDTRRSVGGSSGGEGALVAACGTAIGLGTDIGGSIRIPAFNCGIFGHKATTGTINMRGCTFRRGDEEETMVTAGPMTRNATDLLPIFKVLVGPKNAELLTLNEKVDVKKLKYYYIPQNNVLISSPVSNEMKATMEKTISHLSSISGQNVQQVQLSGLEYSGKLWMYWMTQEPAEFSKLIGNGVKPNPFIELAKKLFNKSQFTLAGIYGMINDFLPVGKPEKWKEITRQMEEELDSILEDDGVLIFPSSPKTTPFHYYPLVKFGDFHYFSIFNVLKVPATQVPMGLSADGLPLGIQIISKRNNDRYCLAVAEELERAFGGWVPPFPTK</sequence>
<evidence type="ECO:0000256" key="2">
    <source>
        <dbReference type="SAM" id="MobiDB-lite"/>
    </source>
</evidence>
<dbReference type="InterPro" id="IPR023631">
    <property type="entry name" value="Amidase_dom"/>
</dbReference>
<reference evidence="5 6" key="1">
    <citation type="submission" date="2020-11" db="EMBL/GenBank/DDBJ databases">
        <authorList>
            <person name="Wallbank WR R."/>
            <person name="Pardo Diaz C."/>
            <person name="Kozak K."/>
            <person name="Martin S."/>
            <person name="Jiggins C."/>
            <person name="Moest M."/>
            <person name="Warren A I."/>
            <person name="Generalovic N T."/>
            <person name="Byers J.R.P. K."/>
            <person name="Montejo-Kovacevich G."/>
            <person name="Yen C E."/>
        </authorList>
    </citation>
    <scope>NUCLEOTIDE SEQUENCE [LARGE SCALE GENOMIC DNA]</scope>
</reference>
<dbReference type="PROSITE" id="PS00571">
    <property type="entry name" value="AMIDASES"/>
    <property type="match status" value="1"/>
</dbReference>
<dbReference type="AlphaFoldDB" id="A0A7R8UE95"/>
<evidence type="ECO:0000313" key="6">
    <source>
        <dbReference type="Proteomes" id="UP000594454"/>
    </source>
</evidence>
<feature type="transmembrane region" description="Helical" evidence="3">
    <location>
        <begin position="72"/>
        <end position="92"/>
    </location>
</feature>
<evidence type="ECO:0000256" key="3">
    <source>
        <dbReference type="SAM" id="Phobius"/>
    </source>
</evidence>
<dbReference type="InterPro" id="IPR036928">
    <property type="entry name" value="AS_sf"/>
</dbReference>
<proteinExistence type="inferred from homology"/>
<organism evidence="5 6">
    <name type="scientific">Hermetia illucens</name>
    <name type="common">Black soldier fly</name>
    <dbReference type="NCBI Taxonomy" id="343691"/>
    <lineage>
        <taxon>Eukaryota</taxon>
        <taxon>Metazoa</taxon>
        <taxon>Ecdysozoa</taxon>
        <taxon>Arthropoda</taxon>
        <taxon>Hexapoda</taxon>
        <taxon>Insecta</taxon>
        <taxon>Pterygota</taxon>
        <taxon>Neoptera</taxon>
        <taxon>Endopterygota</taxon>
        <taxon>Diptera</taxon>
        <taxon>Brachycera</taxon>
        <taxon>Stratiomyomorpha</taxon>
        <taxon>Stratiomyidae</taxon>
        <taxon>Hermetiinae</taxon>
        <taxon>Hermetia</taxon>
    </lineage>
</organism>
<dbReference type="SUPFAM" id="SSF75304">
    <property type="entry name" value="Amidase signature (AS) enzymes"/>
    <property type="match status" value="1"/>
</dbReference>
<dbReference type="InterPro" id="IPR052739">
    <property type="entry name" value="FAAH2"/>
</dbReference>
<dbReference type="PANTHER" id="PTHR43372:SF1">
    <property type="entry name" value="LD38433P"/>
    <property type="match status" value="1"/>
</dbReference>
<feature type="region of interest" description="Disordered" evidence="2">
    <location>
        <begin position="40"/>
        <end position="66"/>
    </location>
</feature>